<evidence type="ECO:0000313" key="7">
    <source>
        <dbReference type="Proteomes" id="UP001183222"/>
    </source>
</evidence>
<comment type="function">
    <text evidence="4">Catalyzes the transfer of acetyl from acetyl-CoA to desacetylmycothiol (Cys-GlcN-Ins) to form mycothiol.</text>
</comment>
<dbReference type="PANTHER" id="PTHR43420:SF12">
    <property type="entry name" value="N-ACETYLTRANSFERASE DOMAIN-CONTAINING PROTEIN"/>
    <property type="match status" value="1"/>
</dbReference>
<feature type="domain" description="N-acetyltransferase" evidence="5">
    <location>
        <begin position="1"/>
        <end position="135"/>
    </location>
</feature>
<feature type="binding site" evidence="4">
    <location>
        <position position="168"/>
    </location>
    <ligand>
        <name>1D-myo-inositol 2-(L-cysteinylamino)-2-deoxy-alpha-D-glucopyranoside</name>
        <dbReference type="ChEBI" id="CHEBI:58887"/>
    </ligand>
</feature>
<keyword evidence="1 4" id="KW-0808">Transferase</keyword>
<reference evidence="7" key="1">
    <citation type="submission" date="2023-07" db="EMBL/GenBank/DDBJ databases">
        <title>30 novel species of actinomycetes from the DSMZ collection.</title>
        <authorList>
            <person name="Nouioui I."/>
        </authorList>
    </citation>
    <scope>NUCLEOTIDE SEQUENCE [LARGE SCALE GENOMIC DNA]</scope>
    <source>
        <strain evidence="7">DSM 46792</strain>
    </source>
</reference>
<name>A0ABU2K3M1_9ACTN</name>
<dbReference type="SUPFAM" id="SSF55729">
    <property type="entry name" value="Acyl-CoA N-acyltransferases (Nat)"/>
    <property type="match status" value="1"/>
</dbReference>
<dbReference type="InterPro" id="IPR017813">
    <property type="entry name" value="Mycothiol_AcTrfase"/>
</dbReference>
<keyword evidence="3 4" id="KW-0012">Acyltransferase</keyword>
<dbReference type="Proteomes" id="UP001183222">
    <property type="component" value="Unassembled WGS sequence"/>
</dbReference>
<dbReference type="PIRSF" id="PIRSF021524">
    <property type="entry name" value="MSH_acetyltransferase"/>
    <property type="match status" value="1"/>
</dbReference>
<dbReference type="GO" id="GO:0035447">
    <property type="term" value="F:mycothiol synthase activity"/>
    <property type="evidence" value="ECO:0007669"/>
    <property type="project" value="UniProtKB-EC"/>
</dbReference>
<dbReference type="CDD" id="cd04301">
    <property type="entry name" value="NAT_SF"/>
    <property type="match status" value="2"/>
</dbReference>
<evidence type="ECO:0000256" key="3">
    <source>
        <dbReference type="ARBA" id="ARBA00023315"/>
    </source>
</evidence>
<feature type="binding site" evidence="4">
    <location>
        <position position="28"/>
    </location>
    <ligand>
        <name>1D-myo-inositol 2-(L-cysteinylamino)-2-deoxy-alpha-D-glucopyranoside</name>
        <dbReference type="ChEBI" id="CHEBI:58887"/>
    </ligand>
</feature>
<dbReference type="EMBL" id="JAVREI010000001">
    <property type="protein sequence ID" value="MDT0274787.1"/>
    <property type="molecule type" value="Genomic_DNA"/>
</dbReference>
<comment type="catalytic activity">
    <reaction evidence="4">
        <text>1D-myo-inositol 2-(L-cysteinylamino)-2-deoxy-alpha-D-glucopyranoside + acetyl-CoA = mycothiol + CoA + H(+)</text>
        <dbReference type="Rhea" id="RHEA:26172"/>
        <dbReference type="ChEBI" id="CHEBI:15378"/>
        <dbReference type="ChEBI" id="CHEBI:16768"/>
        <dbReference type="ChEBI" id="CHEBI:57287"/>
        <dbReference type="ChEBI" id="CHEBI:57288"/>
        <dbReference type="ChEBI" id="CHEBI:58887"/>
        <dbReference type="EC" id="2.3.1.189"/>
    </reaction>
</comment>
<comment type="caution">
    <text evidence="4">Lacks conserved residue(s) required for the propagation of feature annotation.</text>
</comment>
<dbReference type="RefSeq" id="WP_311343628.1">
    <property type="nucleotide sequence ID" value="NZ_JAVREI010000001.1"/>
</dbReference>
<protein>
    <recommendedName>
        <fullName evidence="4">Mycothiol acetyltransferase</fullName>
        <shortName evidence="4">MSH acetyltransferase</shortName>
        <ecNumber evidence="4">2.3.1.189</ecNumber>
    </recommendedName>
    <alternativeName>
        <fullName evidence="4">Mycothiol synthase</fullName>
    </alternativeName>
</protein>
<dbReference type="NCBIfam" id="TIGR03448">
    <property type="entry name" value="mycothiol_MshD"/>
    <property type="match status" value="1"/>
</dbReference>
<keyword evidence="7" id="KW-1185">Reference proteome</keyword>
<dbReference type="InterPro" id="IPR050680">
    <property type="entry name" value="YpeA/RimI_acetyltransf"/>
</dbReference>
<comment type="subunit">
    <text evidence="4">Monomer.</text>
</comment>
<accession>A0ABU2K3M1</accession>
<evidence type="ECO:0000313" key="6">
    <source>
        <dbReference type="EMBL" id="MDT0274787.1"/>
    </source>
</evidence>
<feature type="binding site" evidence="4">
    <location>
        <position position="212"/>
    </location>
    <ligand>
        <name>1D-myo-inositol 2-(L-cysteinylamino)-2-deoxy-alpha-D-glucopyranoside</name>
        <dbReference type="ChEBI" id="CHEBI:58887"/>
    </ligand>
</feature>
<sequence>MSPEPDVDAILSLLRAAAAADGVRPVSEETELRLQHGGAGGRDLVVRDGATLAGYARYDDGVAELVVHPGHRRRGHGRALLRELLDLAGDRPLSVWAHGDLPGSAELLAPHGFARARVLLQMRGDLAGIDPDPYPELPGDVQVLPFRPGRDEEAWLRVNARAFDWHPEQGRMTRTDLELREAEPWFDPAGFLLAWRGDPDAGGALLGSHWTKVHPAGDAGPDPVGEIYVLGVDPDAQGLRLGGVLTDLGLAHLRRKGLDSVLLYVEEDNEAAVRLYERRGFTRYAVDVAWHRPVPGNAQPPTTG</sequence>
<gene>
    <name evidence="4 6" type="primary">mshD</name>
    <name evidence="6" type="ORF">RM425_02630</name>
</gene>
<feature type="domain" description="N-acetyltransferase" evidence="5">
    <location>
        <begin position="141"/>
        <end position="304"/>
    </location>
</feature>
<dbReference type="PROSITE" id="PS51186">
    <property type="entry name" value="GNAT"/>
    <property type="match status" value="2"/>
</dbReference>
<evidence type="ECO:0000256" key="2">
    <source>
        <dbReference type="ARBA" id="ARBA00022737"/>
    </source>
</evidence>
<evidence type="ECO:0000259" key="5">
    <source>
        <dbReference type="PROSITE" id="PS51186"/>
    </source>
</evidence>
<dbReference type="PANTHER" id="PTHR43420">
    <property type="entry name" value="ACETYLTRANSFERASE"/>
    <property type="match status" value="1"/>
</dbReference>
<keyword evidence="2 4" id="KW-0677">Repeat</keyword>
<feature type="binding site" evidence="4">
    <location>
        <begin position="269"/>
        <end position="274"/>
    </location>
    <ligand>
        <name>acetyl-CoA</name>
        <dbReference type="ChEBI" id="CHEBI:57288"/>
        <label>2</label>
    </ligand>
</feature>
<dbReference type="HAMAP" id="MF_01698">
    <property type="entry name" value="MshD"/>
    <property type="match status" value="1"/>
</dbReference>
<dbReference type="EC" id="2.3.1.189" evidence="4"/>
<feature type="binding site" evidence="4">
    <location>
        <begin position="65"/>
        <end position="67"/>
    </location>
    <ligand>
        <name>acetyl-CoA</name>
        <dbReference type="ChEBI" id="CHEBI:57288"/>
        <label>1</label>
    </ligand>
</feature>
<dbReference type="InterPro" id="IPR000182">
    <property type="entry name" value="GNAT_dom"/>
</dbReference>
<feature type="binding site" evidence="4">
    <location>
        <position position="226"/>
    </location>
    <ligand>
        <name>1D-myo-inositol 2-(L-cysteinylamino)-2-deoxy-alpha-D-glucopyranoside</name>
        <dbReference type="ChEBI" id="CHEBI:58887"/>
    </ligand>
</feature>
<evidence type="ECO:0000256" key="1">
    <source>
        <dbReference type="ARBA" id="ARBA00022679"/>
    </source>
</evidence>
<feature type="binding site" evidence="4">
    <location>
        <begin position="230"/>
        <end position="232"/>
    </location>
    <ligand>
        <name>acetyl-CoA</name>
        <dbReference type="ChEBI" id="CHEBI:57288"/>
        <label>2</label>
    </ligand>
</feature>
<proteinExistence type="inferred from homology"/>
<organism evidence="6 7">
    <name type="scientific">Blastococcus goldschmidtiae</name>
    <dbReference type="NCBI Taxonomy" id="3075546"/>
    <lineage>
        <taxon>Bacteria</taxon>
        <taxon>Bacillati</taxon>
        <taxon>Actinomycetota</taxon>
        <taxon>Actinomycetes</taxon>
        <taxon>Geodermatophilales</taxon>
        <taxon>Geodermatophilaceae</taxon>
        <taxon>Blastococcus</taxon>
    </lineage>
</organism>
<dbReference type="Pfam" id="PF00583">
    <property type="entry name" value="Acetyltransf_1"/>
    <property type="match status" value="2"/>
</dbReference>
<dbReference type="InterPro" id="IPR016181">
    <property type="entry name" value="Acyl_CoA_acyltransferase"/>
</dbReference>
<comment type="caution">
    <text evidence="6">The sequence shown here is derived from an EMBL/GenBank/DDBJ whole genome shotgun (WGS) entry which is preliminary data.</text>
</comment>
<feature type="binding site" evidence="4">
    <location>
        <position position="264"/>
    </location>
    <ligand>
        <name>1D-myo-inositol 2-(L-cysteinylamino)-2-deoxy-alpha-D-glucopyranoside</name>
        <dbReference type="ChEBI" id="CHEBI:58887"/>
    </ligand>
</feature>
<evidence type="ECO:0000256" key="4">
    <source>
        <dbReference type="HAMAP-Rule" id="MF_01698"/>
    </source>
</evidence>
<dbReference type="Gene3D" id="3.40.630.30">
    <property type="match status" value="1"/>
</dbReference>
<comment type="similarity">
    <text evidence="4">Belongs to the acetyltransferase family. MshD subfamily.</text>
</comment>